<accession>A0A561WI25</accession>
<keyword evidence="2" id="KW-1185">Reference proteome</keyword>
<dbReference type="RefSeq" id="WP_239082648.1">
    <property type="nucleotide sequence ID" value="NZ_BOMX01000146.1"/>
</dbReference>
<organism evidence="1 2">
    <name type="scientific">Actinoplanes teichomyceticus</name>
    <dbReference type="NCBI Taxonomy" id="1867"/>
    <lineage>
        <taxon>Bacteria</taxon>
        <taxon>Bacillati</taxon>
        <taxon>Actinomycetota</taxon>
        <taxon>Actinomycetes</taxon>
        <taxon>Micromonosporales</taxon>
        <taxon>Micromonosporaceae</taxon>
        <taxon>Actinoplanes</taxon>
    </lineage>
</organism>
<sequence>MTGGSAPAGVAVCSAGDAPGTAIPPGGAAALSAGAAVPPAGGAALSAGAAVPPAGGAAAGGAASPAGGDARIVGVSLGHRTLAEADHWIQQLVPAPVLACTHLVAVPFPHVAISLLTAAPVETVPELRAAAEAAAGGPAGRAVLFPGSSRLTGALTVSEILQRSSIARVEVLGGGPADPATVVDTGDFVRPQFRCGELVLVTTPAAGGRLIPFERRDPTPCCANH</sequence>
<dbReference type="EMBL" id="VIWY01000002">
    <property type="protein sequence ID" value="TWG23537.1"/>
    <property type="molecule type" value="Genomic_DNA"/>
</dbReference>
<dbReference type="AlphaFoldDB" id="A0A561WI25"/>
<protein>
    <submittedName>
        <fullName evidence="1">Uncharacterized protein</fullName>
    </submittedName>
</protein>
<reference evidence="1 2" key="1">
    <citation type="submission" date="2019-06" db="EMBL/GenBank/DDBJ databases">
        <title>Sequencing the genomes of 1000 actinobacteria strains.</title>
        <authorList>
            <person name="Klenk H.-P."/>
        </authorList>
    </citation>
    <scope>NUCLEOTIDE SEQUENCE [LARGE SCALE GENOMIC DNA]</scope>
    <source>
        <strain evidence="1 2">DSM 43866</strain>
    </source>
</reference>
<evidence type="ECO:0000313" key="1">
    <source>
        <dbReference type="EMBL" id="TWG23537.1"/>
    </source>
</evidence>
<evidence type="ECO:0000313" key="2">
    <source>
        <dbReference type="Proteomes" id="UP000320239"/>
    </source>
</evidence>
<comment type="caution">
    <text evidence="1">The sequence shown here is derived from an EMBL/GenBank/DDBJ whole genome shotgun (WGS) entry which is preliminary data.</text>
</comment>
<gene>
    <name evidence="1" type="ORF">FHX34_10283</name>
</gene>
<name>A0A561WI25_ACTTI</name>
<dbReference type="Proteomes" id="UP000320239">
    <property type="component" value="Unassembled WGS sequence"/>
</dbReference>
<proteinExistence type="predicted"/>